<sequence>MGCKNSTSTKVEPFHQTRENGVIPTAHQNGHIPSSKIVDTPRETLGQLPNQKDSYLNNAGNDTRVLEKQTEQTQNEAEHSEEEPDETTVQPISLNQDTVTSGEHPNENGTKHEKQSETRTPRDLTARSSGDQSQRSTSREPIVVPTMSMAEEDLLRTNYTIKDISLHNKSKGLIDIFPLRKNVYSTTKFKDAMKNVVIQKYEKFKEEEKKVDDYDYDSDFYETWKRSPIFLVLYRYKKMFLRFSDIKTVLPACKVANVIDNDDFFTDIITDSNTILDDLKGDSKITEYKKEYRDLLQRFLDICNKLTTGDDSFNDSLEPNGRTDGRMSNMKGQDPNTIEFPIADTIQADLTVLRKWIEKWEPFDTEVPSEGAWPILPDKVVNALTDLIELQDFCRVSSDGLPDFDFTIDGEVAWPVIELDIVKNDKSTEEQEKVWRSREYRTDLNDPTFLLSRQTRLEMYFINKYEWDSSKLDPYRGFTTRLQRGWTEFQALAETEEFTVIPEDEY</sequence>
<comment type="caution">
    <text evidence="2">The sequence shown here is derived from an EMBL/GenBank/DDBJ whole genome shotgun (WGS) entry which is preliminary data.</text>
</comment>
<keyword evidence="3" id="KW-1185">Reference proteome</keyword>
<accession>A0A8B6CRC2</accession>
<feature type="region of interest" description="Disordered" evidence="1">
    <location>
        <begin position="313"/>
        <end position="333"/>
    </location>
</feature>
<dbReference type="EMBL" id="UYJE01002133">
    <property type="protein sequence ID" value="VDI08089.1"/>
    <property type="molecule type" value="Genomic_DNA"/>
</dbReference>
<evidence type="ECO:0000313" key="3">
    <source>
        <dbReference type="Proteomes" id="UP000596742"/>
    </source>
</evidence>
<feature type="region of interest" description="Disordered" evidence="1">
    <location>
        <begin position="1"/>
        <end position="145"/>
    </location>
</feature>
<gene>
    <name evidence="2" type="ORF">MGAL_10B009003</name>
</gene>
<protein>
    <submittedName>
        <fullName evidence="2">Uncharacterized protein</fullName>
    </submittedName>
</protein>
<organism evidence="2 3">
    <name type="scientific">Mytilus galloprovincialis</name>
    <name type="common">Mediterranean mussel</name>
    <dbReference type="NCBI Taxonomy" id="29158"/>
    <lineage>
        <taxon>Eukaryota</taxon>
        <taxon>Metazoa</taxon>
        <taxon>Spiralia</taxon>
        <taxon>Lophotrochozoa</taxon>
        <taxon>Mollusca</taxon>
        <taxon>Bivalvia</taxon>
        <taxon>Autobranchia</taxon>
        <taxon>Pteriomorphia</taxon>
        <taxon>Mytilida</taxon>
        <taxon>Mytiloidea</taxon>
        <taxon>Mytilidae</taxon>
        <taxon>Mytilinae</taxon>
        <taxon>Mytilus</taxon>
    </lineage>
</organism>
<feature type="compositionally biased region" description="Polar residues" evidence="1">
    <location>
        <begin position="87"/>
        <end position="103"/>
    </location>
</feature>
<dbReference type="OrthoDB" id="6051470at2759"/>
<reference evidence="2" key="1">
    <citation type="submission" date="2018-11" db="EMBL/GenBank/DDBJ databases">
        <authorList>
            <person name="Alioto T."/>
            <person name="Alioto T."/>
        </authorList>
    </citation>
    <scope>NUCLEOTIDE SEQUENCE</scope>
</reference>
<feature type="compositionally biased region" description="Basic and acidic residues" evidence="1">
    <location>
        <begin position="104"/>
        <end position="125"/>
    </location>
</feature>
<feature type="compositionally biased region" description="Polar residues" evidence="1">
    <location>
        <begin position="47"/>
        <end position="61"/>
    </location>
</feature>
<dbReference type="AlphaFoldDB" id="A0A8B6CRC2"/>
<proteinExistence type="predicted"/>
<evidence type="ECO:0000256" key="1">
    <source>
        <dbReference type="SAM" id="MobiDB-lite"/>
    </source>
</evidence>
<feature type="compositionally biased region" description="Polar residues" evidence="1">
    <location>
        <begin position="126"/>
        <end position="136"/>
    </location>
</feature>
<name>A0A8B6CRC2_MYTGA</name>
<evidence type="ECO:0000313" key="2">
    <source>
        <dbReference type="EMBL" id="VDI08089.1"/>
    </source>
</evidence>
<dbReference type="Proteomes" id="UP000596742">
    <property type="component" value="Unassembled WGS sequence"/>
</dbReference>
<feature type="compositionally biased region" description="Polar residues" evidence="1">
    <location>
        <begin position="1"/>
        <end position="10"/>
    </location>
</feature>